<evidence type="ECO:0000313" key="2">
    <source>
        <dbReference type="Proteomes" id="UP000091967"/>
    </source>
</evidence>
<comment type="caution">
    <text evidence="1">The sequence shown here is derived from an EMBL/GenBank/DDBJ whole genome shotgun (WGS) entry which is preliminary data.</text>
</comment>
<dbReference type="AlphaFoldDB" id="A0A1B8B9Z5"/>
<dbReference type="Proteomes" id="UP000091967">
    <property type="component" value="Unassembled WGS sequence"/>
</dbReference>
<dbReference type="STRING" id="36050.A0A1B8B9Z5"/>
<dbReference type="EMBL" id="LYXU01000001">
    <property type="protein sequence ID" value="OBS29549.1"/>
    <property type="molecule type" value="Genomic_DNA"/>
</dbReference>
<name>A0A1B8B9Z5_FUSPO</name>
<dbReference type="OMA" id="IPKICTY"/>
<evidence type="ECO:0000313" key="1">
    <source>
        <dbReference type="EMBL" id="OBS29549.1"/>
    </source>
</evidence>
<protein>
    <recommendedName>
        <fullName evidence="3">ABM domain-containing protein</fullName>
    </recommendedName>
</protein>
<keyword evidence="2" id="KW-1185">Reference proteome</keyword>
<organism evidence="1 2">
    <name type="scientific">Fusarium poae</name>
    <dbReference type="NCBI Taxonomy" id="36050"/>
    <lineage>
        <taxon>Eukaryota</taxon>
        <taxon>Fungi</taxon>
        <taxon>Dikarya</taxon>
        <taxon>Ascomycota</taxon>
        <taxon>Pezizomycotina</taxon>
        <taxon>Sordariomycetes</taxon>
        <taxon>Hypocreomycetidae</taxon>
        <taxon>Hypocreales</taxon>
        <taxon>Nectriaceae</taxon>
        <taxon>Fusarium</taxon>
    </lineage>
</organism>
<sequence length="228" mass="25246">MVIQEVGVMGVKPGINIMDPSTPEGNILHQAWSTVLTKPGGPSRVYYGLEEDNPIRIWGFFDWDTVEQHEKFAIEYGADAVKEIPKICTHGEFTKHVIMDPSSDVFQSPVTDVLVAYFPMDFPQTEKDKAAVRLQDVLTKTFGSCSDVAKLAHGWGVENDFPVKGEQVADGQLGTALMGFVGWSDDLVQMGFRHTVAFREAVSQIHDMEGLVSLEIASLRCKSLERQA</sequence>
<evidence type="ECO:0008006" key="3">
    <source>
        <dbReference type="Google" id="ProtNLM"/>
    </source>
</evidence>
<proteinExistence type="predicted"/>
<reference evidence="1 2" key="1">
    <citation type="submission" date="2016-06" db="EMBL/GenBank/DDBJ databases">
        <title>Living apart together: crosstalk between the core and supernumerary genomes in a fungal plant pathogen.</title>
        <authorList>
            <person name="Vanheule A."/>
            <person name="Audenaert K."/>
            <person name="Warris S."/>
            <person name="Van De Geest H."/>
            <person name="Schijlen E."/>
            <person name="Hofte M."/>
            <person name="De Saeger S."/>
            <person name="Haesaert G."/>
            <person name="Waalwijk C."/>
            <person name="Van Der Lee T."/>
        </authorList>
    </citation>
    <scope>NUCLEOTIDE SEQUENCE [LARGE SCALE GENOMIC DNA]</scope>
    <source>
        <strain evidence="1 2">2516</strain>
    </source>
</reference>
<accession>A0A1B8B9Z5</accession>
<gene>
    <name evidence="1" type="ORF">FPOA_03486</name>
</gene>